<dbReference type="SUPFAM" id="SSF56112">
    <property type="entry name" value="Protein kinase-like (PK-like)"/>
    <property type="match status" value="1"/>
</dbReference>
<gene>
    <name evidence="1" type="ordered locus">CLJU_c39660</name>
</gene>
<evidence type="ECO:0000313" key="1">
    <source>
        <dbReference type="EMBL" id="ADK16990.1"/>
    </source>
</evidence>
<dbReference type="InterPro" id="IPR052077">
    <property type="entry name" value="CcrZ_PhaseVar_Mediator"/>
</dbReference>
<dbReference type="EMBL" id="CP001666">
    <property type="protein sequence ID" value="ADK16990.1"/>
    <property type="molecule type" value="Genomic_DNA"/>
</dbReference>
<dbReference type="HOGENOM" id="CLU_055115_1_0_9"/>
<accession>D8GIB6</accession>
<dbReference type="Gene3D" id="3.30.200.20">
    <property type="entry name" value="Phosphorylase Kinase, domain 1"/>
    <property type="match status" value="1"/>
</dbReference>
<proteinExistence type="predicted"/>
<dbReference type="CDD" id="cd05151">
    <property type="entry name" value="ChoK-like"/>
    <property type="match status" value="1"/>
</dbReference>
<protein>
    <submittedName>
        <fullName evidence="1">Putative choline kinase</fullName>
    </submittedName>
</protein>
<dbReference type="Proteomes" id="UP000001656">
    <property type="component" value="Chromosome"/>
</dbReference>
<dbReference type="PANTHER" id="PTHR40086">
    <property type="entry name" value="PHOSPHOTRANSFERASE YTMP-RELATED"/>
    <property type="match status" value="1"/>
</dbReference>
<dbReference type="AlphaFoldDB" id="D8GIB6"/>
<dbReference type="KEGG" id="clj:CLJU_c39660"/>
<dbReference type="Pfam" id="PF01633">
    <property type="entry name" value="Choline_kinase"/>
    <property type="match status" value="1"/>
</dbReference>
<dbReference type="InterPro" id="IPR011009">
    <property type="entry name" value="Kinase-like_dom_sf"/>
</dbReference>
<dbReference type="GO" id="GO:0016301">
    <property type="term" value="F:kinase activity"/>
    <property type="evidence" value="ECO:0007669"/>
    <property type="project" value="UniProtKB-KW"/>
</dbReference>
<dbReference type="PANTHER" id="PTHR40086:SF1">
    <property type="entry name" value="CELL CYCLE REGULATOR CCRZ"/>
    <property type="match status" value="1"/>
</dbReference>
<dbReference type="eggNOG" id="COG0510">
    <property type="taxonomic scope" value="Bacteria"/>
</dbReference>
<dbReference type="Gene3D" id="3.90.1200.10">
    <property type="match status" value="1"/>
</dbReference>
<sequence length="311" mass="36119">MCGGLFMKMEELVQKKLCLAFNDDSIMFDKSRFAGGLTNYNYIMNINGKQYVVRQPGAMTNLMIDRKIESFNDKIAAELGLNSECIYFDEDSGIKISVYIENSKNIAQVDPCSPITLRSVSDLMKKTHSSKKCFSNSFNWRMELNKYEHIIQKLNGDFFFDYATLKKQLLDFMEKNIKKTISVPCHNDTVPENFIVDSNGKTYLIDWEYSGMNDPSWDVASYILESKLTEEAIQYLLVDYYGQLPTPEEIVKIKSYMVAQDLLWMVWAMIRHYSGDDFLDYCCFRYERFQRNVKAITSSPSYSIADMVKNC</sequence>
<keyword evidence="1" id="KW-0418">Kinase</keyword>
<dbReference type="RefSeq" id="WP_013240563.1">
    <property type="nucleotide sequence ID" value="NC_014328.1"/>
</dbReference>
<name>D8GIB6_CLOLD</name>
<keyword evidence="1" id="KW-0808">Transferase</keyword>
<reference evidence="1 2" key="1">
    <citation type="journal article" date="2010" name="Proc. Natl. Acad. Sci. U.S.A.">
        <title>Clostridium ljungdahlii represents a microbial production platform based on syngas.</title>
        <authorList>
            <person name="Kopke M."/>
            <person name="Held C."/>
            <person name="Hujer S."/>
            <person name="Liesegang H."/>
            <person name="Wiezer A."/>
            <person name="Wollherr A."/>
            <person name="Ehrenreich A."/>
            <person name="Liebl W."/>
            <person name="Gottschalk G."/>
            <person name="Durre P."/>
        </authorList>
    </citation>
    <scope>NUCLEOTIDE SEQUENCE [LARGE SCALE GENOMIC DNA]</scope>
    <source>
        <strain evidence="2">ATCC 55383 / DSM 13528 / PETC</strain>
    </source>
</reference>
<organism evidence="1 2">
    <name type="scientific">Clostridium ljungdahlii (strain ATCC 55383 / DSM 13528 / PETC)</name>
    <dbReference type="NCBI Taxonomy" id="748727"/>
    <lineage>
        <taxon>Bacteria</taxon>
        <taxon>Bacillati</taxon>
        <taxon>Bacillota</taxon>
        <taxon>Clostridia</taxon>
        <taxon>Eubacteriales</taxon>
        <taxon>Clostridiaceae</taxon>
        <taxon>Clostridium</taxon>
    </lineage>
</organism>
<dbReference type="STRING" id="748727.CLJU_c39660"/>
<evidence type="ECO:0000313" key="2">
    <source>
        <dbReference type="Proteomes" id="UP000001656"/>
    </source>
</evidence>